<dbReference type="Proteomes" id="UP001059934">
    <property type="component" value="Chromosome"/>
</dbReference>
<dbReference type="PANTHER" id="PTHR35006:SF1">
    <property type="entry name" value="BLL2941 PROTEIN"/>
    <property type="match status" value="1"/>
</dbReference>
<dbReference type="Gene3D" id="3.10.180.10">
    <property type="entry name" value="2,3-Dihydroxybiphenyl 1,2-Dioxygenase, domain 1"/>
    <property type="match status" value="1"/>
</dbReference>
<organism evidence="2 3">
    <name type="scientific">SAR92 clade bacterium H455</name>
    <dbReference type="NCBI Taxonomy" id="2974818"/>
    <lineage>
        <taxon>Bacteria</taxon>
        <taxon>Pseudomonadati</taxon>
        <taxon>Pseudomonadota</taxon>
        <taxon>Gammaproteobacteria</taxon>
        <taxon>Cellvibrionales</taxon>
        <taxon>Porticoccaceae</taxon>
        <taxon>SAR92 clade</taxon>
    </lineage>
</organism>
<protein>
    <submittedName>
        <fullName evidence="2">VOC family protein</fullName>
    </submittedName>
</protein>
<dbReference type="SUPFAM" id="SSF54593">
    <property type="entry name" value="Glyoxalase/Bleomycin resistance protein/Dihydroxybiphenyl dioxygenase"/>
    <property type="match status" value="1"/>
</dbReference>
<keyword evidence="3" id="KW-1185">Reference proteome</keyword>
<gene>
    <name evidence="2" type="ORF">NYF23_03090</name>
</gene>
<evidence type="ECO:0000313" key="2">
    <source>
        <dbReference type="EMBL" id="UVW35605.1"/>
    </source>
</evidence>
<dbReference type="InterPro" id="IPR004360">
    <property type="entry name" value="Glyas_Fos-R_dOase_dom"/>
</dbReference>
<dbReference type="CDD" id="cd07262">
    <property type="entry name" value="VOC_like"/>
    <property type="match status" value="1"/>
</dbReference>
<proteinExistence type="predicted"/>
<name>A0ABY5TP37_9GAMM</name>
<dbReference type="InterPro" id="IPR029068">
    <property type="entry name" value="Glyas_Bleomycin-R_OHBP_Dase"/>
</dbReference>
<sequence length="121" mass="13352">MKMNYFVFGTNNMKKAVSFYDELFGGCGLNKIHGQGRMTLWGNKGFMFSVAEPFDGNPATNGNGTMLGLLVDSIDEVNRLHQKALDLGGISEGEPRVRSSMHSAYVRDLDSNKICFYTSNA</sequence>
<evidence type="ECO:0000313" key="3">
    <source>
        <dbReference type="Proteomes" id="UP001059934"/>
    </source>
</evidence>
<dbReference type="EMBL" id="CP103416">
    <property type="protein sequence ID" value="UVW35605.1"/>
    <property type="molecule type" value="Genomic_DNA"/>
</dbReference>
<dbReference type="PROSITE" id="PS51819">
    <property type="entry name" value="VOC"/>
    <property type="match status" value="1"/>
</dbReference>
<evidence type="ECO:0000259" key="1">
    <source>
        <dbReference type="PROSITE" id="PS51819"/>
    </source>
</evidence>
<dbReference type="InterPro" id="IPR037523">
    <property type="entry name" value="VOC_core"/>
</dbReference>
<accession>A0ABY5TP37</accession>
<reference evidence="2" key="1">
    <citation type="submission" date="2022-08" db="EMBL/GenBank/DDBJ databases">
        <title>Catabolic pathway analysis in culturable SAR92 clade bacteria reveals their overlooked roles in DMSP degradation in coastal seas.</title>
        <authorList>
            <person name="He X."/>
            <person name="Zhang X."/>
            <person name="Zhang Y."/>
        </authorList>
    </citation>
    <scope>NUCLEOTIDE SEQUENCE</scope>
    <source>
        <strain evidence="2">H455</strain>
    </source>
</reference>
<dbReference type="Pfam" id="PF00903">
    <property type="entry name" value="Glyoxalase"/>
    <property type="match status" value="1"/>
</dbReference>
<dbReference type="PANTHER" id="PTHR35006">
    <property type="entry name" value="GLYOXALASE FAMILY PROTEIN (AFU_ORTHOLOGUE AFUA_5G14830)"/>
    <property type="match status" value="1"/>
</dbReference>
<feature type="domain" description="VOC" evidence="1">
    <location>
        <begin position="2"/>
        <end position="119"/>
    </location>
</feature>